<comment type="caution">
    <text evidence="1">The sequence shown here is derived from an EMBL/GenBank/DDBJ whole genome shotgun (WGS) entry which is preliminary data.</text>
</comment>
<accession>A0A4Y8MHT2</accession>
<evidence type="ECO:0000313" key="2">
    <source>
        <dbReference type="Proteomes" id="UP000297385"/>
    </source>
</evidence>
<dbReference type="AlphaFoldDB" id="A0A4Y8MHT2"/>
<reference evidence="1 2" key="1">
    <citation type="submission" date="2019-03" db="EMBL/GenBank/DDBJ databases">
        <title>Complete Genome Sequence of Paraburkholderia dipogonis ICMP 19430T, a Nitrogen-fixing Symbiont of the South African Invasive Legume Dipogon lignosus in New Zealand.</title>
        <authorList>
            <person name="De Meyer S.E."/>
        </authorList>
    </citation>
    <scope>NUCLEOTIDE SEQUENCE [LARGE SCALE GENOMIC DNA]</scope>
    <source>
        <strain evidence="1 2">ICMP 19430</strain>
    </source>
</reference>
<evidence type="ECO:0000313" key="1">
    <source>
        <dbReference type="EMBL" id="TFE36999.1"/>
    </source>
</evidence>
<proteinExistence type="predicted"/>
<protein>
    <submittedName>
        <fullName evidence="1">Uncharacterized protein</fullName>
    </submittedName>
</protein>
<sequence>MAYEMTSLLMKCEVEDFAFLIEQIEGPFNLSSDSDLTAALGNFRRSGSEVAKSVLVKLIEREVRYLGSSEAAYAYRKLLSSQEPAGVSILEIVNDVSKKLTVRQKAIGTLEARLERLVKSAVEKAFFDLKPEQQRELFEQAKVGSKQQGEFFDKIKSNKAHFLPLLFSLLGPEITASIVQGLTIAVIAQFIGREAAKELLKNILARFPWWAEWLGPIVWSLSLSWLAFDLQGAAYRKTIPILLYLGIVGLRDGPEDGDAFWTEASLG</sequence>
<dbReference type="EMBL" id="SNVI01000008">
    <property type="protein sequence ID" value="TFE36999.1"/>
    <property type="molecule type" value="Genomic_DNA"/>
</dbReference>
<name>A0A4Y8MHT2_9BURK</name>
<organism evidence="1 2">
    <name type="scientific">Paraburkholderia dipogonis</name>
    <dbReference type="NCBI Taxonomy" id="1211383"/>
    <lineage>
        <taxon>Bacteria</taxon>
        <taxon>Pseudomonadati</taxon>
        <taxon>Pseudomonadota</taxon>
        <taxon>Betaproteobacteria</taxon>
        <taxon>Burkholderiales</taxon>
        <taxon>Burkholderiaceae</taxon>
        <taxon>Paraburkholderia</taxon>
    </lineage>
</organism>
<dbReference type="RefSeq" id="WP_134466886.1">
    <property type="nucleotide sequence ID" value="NZ_SNVI01000008.1"/>
</dbReference>
<gene>
    <name evidence="1" type="ORF">E2553_46140</name>
</gene>
<dbReference type="Proteomes" id="UP000297385">
    <property type="component" value="Unassembled WGS sequence"/>
</dbReference>